<organism evidence="6 7">
    <name type="scientific">Cnephaeus nilssonii</name>
    <name type="common">Northern bat</name>
    <name type="synonym">Eptesicus nilssonii</name>
    <dbReference type="NCBI Taxonomy" id="3371016"/>
    <lineage>
        <taxon>Eukaryota</taxon>
        <taxon>Metazoa</taxon>
        <taxon>Chordata</taxon>
        <taxon>Craniata</taxon>
        <taxon>Vertebrata</taxon>
        <taxon>Euteleostomi</taxon>
        <taxon>Mammalia</taxon>
        <taxon>Eutheria</taxon>
        <taxon>Laurasiatheria</taxon>
        <taxon>Chiroptera</taxon>
        <taxon>Yangochiroptera</taxon>
        <taxon>Vespertilionidae</taxon>
        <taxon>Cnephaeus</taxon>
    </lineage>
</organism>
<dbReference type="AlphaFoldDB" id="A0AA40HIG2"/>
<evidence type="ECO:0000313" key="7">
    <source>
        <dbReference type="Proteomes" id="UP001177744"/>
    </source>
</evidence>
<evidence type="ECO:0000256" key="1">
    <source>
        <dbReference type="ARBA" id="ARBA00004496"/>
    </source>
</evidence>
<evidence type="ECO:0000256" key="4">
    <source>
        <dbReference type="SAM" id="MobiDB-lite"/>
    </source>
</evidence>
<evidence type="ECO:0000259" key="5">
    <source>
        <dbReference type="PROSITE" id="PS50011"/>
    </source>
</evidence>
<feature type="compositionally biased region" description="Basic and acidic residues" evidence="4">
    <location>
        <begin position="169"/>
        <end position="180"/>
    </location>
</feature>
<dbReference type="InterPro" id="IPR000719">
    <property type="entry name" value="Prot_kinase_dom"/>
</dbReference>
<feature type="region of interest" description="Disordered" evidence="4">
    <location>
        <begin position="550"/>
        <end position="570"/>
    </location>
</feature>
<sequence length="652" mass="72306">MAAPEPAPRRGREREREEESEDESDILEESPCGRWQKRREQVNQGNMPGVQSTFLAMDTEEGVEVVWNELRFSDRKAFSAHEEKIQTMFEQLVLVDHPNIVKLHKYWLDASEARARVSGAAGAGEARRVGRPWAPPLAPAAGGARYRAPAGRLHHGVRVLGQPQAVPQKDQEEPQGHERAGMGSGERAGPASGTGRGRDAREERGGFGGRNGVEPGQGSRWGHHGPSRLSPPFRPTDAPARRQAWKRWCTQILSALSFLHACSPPIIHGNLTSDTIFIQHNGLIKIGSGAGRSGSGDLRGRGPRTPAAPPADPALSPPCPAQCGTASSPTVRGGPRGWRAAERAGPLTSAPLLALPDDLRSPIRAEREELRNLHFFPPEYGEVADRTAVDIFSFGMCALEMAVLEIQANGDTRVTEEAIARARHSLSDPNMREFILSCLARDPAHRPSAHNLLFHRVLFEVHSLKLLAAHCFIQHQYLMPENVVEEKTKSMDMHAVLAEICRPGRPPLQWRYSEVSCMELDKFLEDVRNGIYPLMNFAAARPLGLPRVLAPPPEEAQKAKTPTPEPFDSETRKVIQMQCNLERSEDKARWHLTLLLVLEDRLHRQLTYDLLPTDSAQDLAAELVHYGFLHEDDRTKLAAFLESTFLKYRGAQ</sequence>
<feature type="compositionally biased region" description="Basic and acidic residues" evidence="4">
    <location>
        <begin position="7"/>
        <end position="17"/>
    </location>
</feature>
<reference evidence="6" key="1">
    <citation type="submission" date="2023-06" db="EMBL/GenBank/DDBJ databases">
        <title>Reference genome for the Northern bat (Eptesicus nilssonii), a most northern bat species.</title>
        <authorList>
            <person name="Laine V.N."/>
            <person name="Pulliainen A.T."/>
            <person name="Lilley T.M."/>
        </authorList>
    </citation>
    <scope>NUCLEOTIDE SEQUENCE</scope>
    <source>
        <strain evidence="6">BLF_Eptnil</strain>
        <tissue evidence="6">Kidney</tissue>
    </source>
</reference>
<evidence type="ECO:0000256" key="3">
    <source>
        <dbReference type="ARBA" id="ARBA00022553"/>
    </source>
</evidence>
<dbReference type="FunFam" id="3.30.200.20:FF:000098">
    <property type="entry name" value="Nuclear receptor-binding protein 1"/>
    <property type="match status" value="1"/>
</dbReference>
<feature type="region of interest" description="Disordered" evidence="4">
    <location>
        <begin position="1"/>
        <end position="46"/>
    </location>
</feature>
<keyword evidence="7" id="KW-1185">Reference proteome</keyword>
<feature type="region of interest" description="Disordered" evidence="4">
    <location>
        <begin position="163"/>
        <end position="238"/>
    </location>
</feature>
<protein>
    <recommendedName>
        <fullName evidence="5">Protein kinase domain-containing protein</fullName>
    </recommendedName>
</protein>
<comment type="caution">
    <text evidence="6">The sequence shown here is derived from an EMBL/GenBank/DDBJ whole genome shotgun (WGS) entry which is preliminary data.</text>
</comment>
<keyword evidence="2" id="KW-0963">Cytoplasm</keyword>
<dbReference type="EMBL" id="JAULJE010000019">
    <property type="protein sequence ID" value="KAK1331819.1"/>
    <property type="molecule type" value="Genomic_DNA"/>
</dbReference>
<feature type="compositionally biased region" description="Basic and acidic residues" evidence="4">
    <location>
        <begin position="196"/>
        <end position="205"/>
    </location>
</feature>
<keyword evidence="3" id="KW-0597">Phosphoprotein</keyword>
<feature type="compositionally biased region" description="Acidic residues" evidence="4">
    <location>
        <begin position="18"/>
        <end position="28"/>
    </location>
</feature>
<dbReference type="GO" id="GO:0004672">
    <property type="term" value="F:protein kinase activity"/>
    <property type="evidence" value="ECO:0007669"/>
    <property type="project" value="InterPro"/>
</dbReference>
<dbReference type="InterPro" id="IPR050588">
    <property type="entry name" value="WNK_Ser-Thr_kinase"/>
</dbReference>
<dbReference type="Proteomes" id="UP001177744">
    <property type="component" value="Unassembled WGS sequence"/>
</dbReference>
<name>A0AA40HIG2_CNENI</name>
<proteinExistence type="predicted"/>
<dbReference type="Gene3D" id="1.10.510.10">
    <property type="entry name" value="Transferase(Phosphotransferase) domain 1"/>
    <property type="match status" value="1"/>
</dbReference>
<dbReference type="GO" id="GO:0005737">
    <property type="term" value="C:cytoplasm"/>
    <property type="evidence" value="ECO:0007669"/>
    <property type="project" value="UniProtKB-SubCell"/>
</dbReference>
<dbReference type="GO" id="GO:0005524">
    <property type="term" value="F:ATP binding"/>
    <property type="evidence" value="ECO:0007669"/>
    <property type="project" value="InterPro"/>
</dbReference>
<dbReference type="InterPro" id="IPR011009">
    <property type="entry name" value="Kinase-like_dom_sf"/>
</dbReference>
<evidence type="ECO:0000256" key="2">
    <source>
        <dbReference type="ARBA" id="ARBA00022490"/>
    </source>
</evidence>
<dbReference type="PROSITE" id="PS50011">
    <property type="entry name" value="PROTEIN_KINASE_DOM"/>
    <property type="match status" value="1"/>
</dbReference>
<feature type="compositionally biased region" description="Pro residues" evidence="4">
    <location>
        <begin position="306"/>
        <end position="316"/>
    </location>
</feature>
<feature type="domain" description="Protein kinase" evidence="5">
    <location>
        <begin position="36"/>
        <end position="458"/>
    </location>
</feature>
<gene>
    <name evidence="6" type="ORF">QTO34_007495</name>
</gene>
<dbReference type="PANTHER" id="PTHR13902">
    <property type="entry name" value="SERINE/THREONINE-PROTEIN KINASE WNK WITH NO LYSINE -RELATED"/>
    <property type="match status" value="1"/>
</dbReference>
<dbReference type="SUPFAM" id="SSF56112">
    <property type="entry name" value="Protein kinase-like (PK-like)"/>
    <property type="match status" value="1"/>
</dbReference>
<accession>A0AA40HIG2</accession>
<evidence type="ECO:0000313" key="6">
    <source>
        <dbReference type="EMBL" id="KAK1331819.1"/>
    </source>
</evidence>
<comment type="subcellular location">
    <subcellularLocation>
        <location evidence="1">Cytoplasm</location>
    </subcellularLocation>
</comment>
<dbReference type="Gene3D" id="3.30.200.20">
    <property type="entry name" value="Phosphorylase Kinase, domain 1"/>
    <property type="match status" value="1"/>
</dbReference>
<feature type="region of interest" description="Disordered" evidence="4">
    <location>
        <begin position="288"/>
        <end position="316"/>
    </location>
</feature>